<dbReference type="Proteomes" id="UP000314294">
    <property type="component" value="Unassembled WGS sequence"/>
</dbReference>
<gene>
    <name evidence="1" type="ORF">EYF80_053904</name>
</gene>
<organism evidence="1 2">
    <name type="scientific">Liparis tanakae</name>
    <name type="common">Tanaka's snailfish</name>
    <dbReference type="NCBI Taxonomy" id="230148"/>
    <lineage>
        <taxon>Eukaryota</taxon>
        <taxon>Metazoa</taxon>
        <taxon>Chordata</taxon>
        <taxon>Craniata</taxon>
        <taxon>Vertebrata</taxon>
        <taxon>Euteleostomi</taxon>
        <taxon>Actinopterygii</taxon>
        <taxon>Neopterygii</taxon>
        <taxon>Teleostei</taxon>
        <taxon>Neoteleostei</taxon>
        <taxon>Acanthomorphata</taxon>
        <taxon>Eupercaria</taxon>
        <taxon>Perciformes</taxon>
        <taxon>Cottioidei</taxon>
        <taxon>Cottales</taxon>
        <taxon>Liparidae</taxon>
        <taxon>Liparis</taxon>
    </lineage>
</organism>
<dbReference type="EMBL" id="SRLO01001683">
    <property type="protein sequence ID" value="TNN35934.1"/>
    <property type="molecule type" value="Genomic_DNA"/>
</dbReference>
<dbReference type="AlphaFoldDB" id="A0A4Z2F5A9"/>
<evidence type="ECO:0000313" key="2">
    <source>
        <dbReference type="Proteomes" id="UP000314294"/>
    </source>
</evidence>
<protein>
    <submittedName>
        <fullName evidence="1">Uncharacterized protein</fullName>
    </submittedName>
</protein>
<sequence length="124" mass="14119">MLPDMGGTIHTQSPGQPPRTRYSFSMCFMKDSVAEWWSTMLKRIAMLISTSAWSFQSEEVFLVSKAIRKSLTPISVPMYQPLKGQQVNSRPPISSSMLETAGRLYHFSSRSLNHSYLERNKQGE</sequence>
<evidence type="ECO:0000313" key="1">
    <source>
        <dbReference type="EMBL" id="TNN35934.1"/>
    </source>
</evidence>
<accession>A0A4Z2F5A9</accession>
<proteinExistence type="predicted"/>
<reference evidence="1 2" key="1">
    <citation type="submission" date="2019-03" db="EMBL/GenBank/DDBJ databases">
        <title>First draft genome of Liparis tanakae, snailfish: a comprehensive survey of snailfish specific genes.</title>
        <authorList>
            <person name="Kim W."/>
            <person name="Song I."/>
            <person name="Jeong J.-H."/>
            <person name="Kim D."/>
            <person name="Kim S."/>
            <person name="Ryu S."/>
            <person name="Song J.Y."/>
            <person name="Lee S.K."/>
        </authorList>
    </citation>
    <scope>NUCLEOTIDE SEQUENCE [LARGE SCALE GENOMIC DNA]</scope>
    <source>
        <tissue evidence="1">Muscle</tissue>
    </source>
</reference>
<keyword evidence="2" id="KW-1185">Reference proteome</keyword>
<name>A0A4Z2F5A9_9TELE</name>
<comment type="caution">
    <text evidence="1">The sequence shown here is derived from an EMBL/GenBank/DDBJ whole genome shotgun (WGS) entry which is preliminary data.</text>
</comment>